<comment type="catalytic activity">
    <reaction evidence="9 10 11">
        <text>adenosine(37) in tRNA + dimethylallyl diphosphate = N(6)-dimethylallyladenosine(37) in tRNA + diphosphate</text>
        <dbReference type="Rhea" id="RHEA:26482"/>
        <dbReference type="Rhea" id="RHEA-COMP:10162"/>
        <dbReference type="Rhea" id="RHEA-COMP:10375"/>
        <dbReference type="ChEBI" id="CHEBI:33019"/>
        <dbReference type="ChEBI" id="CHEBI:57623"/>
        <dbReference type="ChEBI" id="CHEBI:74411"/>
        <dbReference type="ChEBI" id="CHEBI:74415"/>
        <dbReference type="EC" id="2.5.1.75"/>
    </reaction>
</comment>
<keyword evidence="6 10" id="KW-0547">Nucleotide-binding</keyword>
<comment type="caution">
    <text evidence="10">Lacks conserved residue(s) required for the propagation of feature annotation.</text>
</comment>
<accession>E5Y610</accession>
<evidence type="ECO:0000313" key="14">
    <source>
        <dbReference type="EMBL" id="EFV44557.1"/>
    </source>
</evidence>
<feature type="binding site" evidence="10">
    <location>
        <begin position="13"/>
        <end position="18"/>
    </location>
    <ligand>
        <name>substrate</name>
    </ligand>
</feature>
<keyword evidence="7 10" id="KW-0067">ATP-binding</keyword>
<evidence type="ECO:0000256" key="13">
    <source>
        <dbReference type="RuleBase" id="RU003785"/>
    </source>
</evidence>
<dbReference type="OrthoDB" id="9776390at2"/>
<comment type="subunit">
    <text evidence="10">Monomer.</text>
</comment>
<comment type="similarity">
    <text evidence="3 10 13">Belongs to the IPP transferase family.</text>
</comment>
<reference evidence="14 15" key="2">
    <citation type="submission" date="2013-04" db="EMBL/GenBank/DDBJ databases">
        <title>The Genome Sequence of Bilophila wadsworthia 3_1_6.</title>
        <authorList>
            <consortium name="The Broad Institute Genomics Platform"/>
            <person name="Earl A."/>
            <person name="Ward D."/>
            <person name="Feldgarden M."/>
            <person name="Gevers D."/>
            <person name="Sibley C."/>
            <person name="Strauss J."/>
            <person name="Allen-Vercoe E."/>
            <person name="Walker B."/>
            <person name="Young S."/>
            <person name="Zeng Q."/>
            <person name="Gargeya S."/>
            <person name="Fitzgerald M."/>
            <person name="Haas B."/>
            <person name="Abouelleil A."/>
            <person name="Allen A.W."/>
            <person name="Alvarado L."/>
            <person name="Arachchi H.M."/>
            <person name="Berlin A.M."/>
            <person name="Chapman S.B."/>
            <person name="Gainer-Dewar J."/>
            <person name="Goldberg J."/>
            <person name="Griggs A."/>
            <person name="Gujja S."/>
            <person name="Hansen M."/>
            <person name="Howarth C."/>
            <person name="Imamovic A."/>
            <person name="Ireland A."/>
            <person name="Larimer J."/>
            <person name="McCowan C."/>
            <person name="Murphy C."/>
            <person name="Pearson M."/>
            <person name="Poon T.W."/>
            <person name="Priest M."/>
            <person name="Roberts A."/>
            <person name="Saif S."/>
            <person name="Shea T."/>
            <person name="Sisk P."/>
            <person name="Sykes S."/>
            <person name="Wortman J."/>
            <person name="Nusbaum C."/>
            <person name="Birren B."/>
        </authorList>
    </citation>
    <scope>NUCLEOTIDE SEQUENCE [LARGE SCALE GENOMIC DNA]</scope>
    <source>
        <strain evidence="14 15">3_1_6</strain>
    </source>
</reference>
<dbReference type="GO" id="GO:0005524">
    <property type="term" value="F:ATP binding"/>
    <property type="evidence" value="ECO:0007669"/>
    <property type="project" value="UniProtKB-UniRule"/>
</dbReference>
<dbReference type="PANTHER" id="PTHR11088">
    <property type="entry name" value="TRNA DIMETHYLALLYLTRANSFERASE"/>
    <property type="match status" value="1"/>
</dbReference>
<proteinExistence type="inferred from homology"/>
<evidence type="ECO:0000256" key="9">
    <source>
        <dbReference type="ARBA" id="ARBA00049563"/>
    </source>
</evidence>
<evidence type="ECO:0000256" key="12">
    <source>
        <dbReference type="RuleBase" id="RU003784"/>
    </source>
</evidence>
<feature type="region of interest" description="Interaction with substrate tRNA" evidence="10">
    <location>
        <begin position="36"/>
        <end position="39"/>
    </location>
</feature>
<dbReference type="Proteomes" id="UP000006034">
    <property type="component" value="Unassembled WGS sequence"/>
</dbReference>
<dbReference type="RefSeq" id="WP_005027012.1">
    <property type="nucleotide sequence ID" value="NZ_KE150240.1"/>
</dbReference>
<evidence type="ECO:0000256" key="4">
    <source>
        <dbReference type="ARBA" id="ARBA00022679"/>
    </source>
</evidence>
<evidence type="ECO:0000256" key="8">
    <source>
        <dbReference type="ARBA" id="ARBA00022842"/>
    </source>
</evidence>
<dbReference type="HOGENOM" id="CLU_032616_0_1_7"/>
<evidence type="ECO:0000313" key="15">
    <source>
        <dbReference type="Proteomes" id="UP000006034"/>
    </source>
</evidence>
<evidence type="ECO:0000256" key="11">
    <source>
        <dbReference type="RuleBase" id="RU003783"/>
    </source>
</evidence>
<name>E5Y610_BILW3</name>
<evidence type="ECO:0000256" key="3">
    <source>
        <dbReference type="ARBA" id="ARBA00005842"/>
    </source>
</evidence>
<keyword evidence="5 10" id="KW-0819">tRNA processing</keyword>
<evidence type="ECO:0000256" key="7">
    <source>
        <dbReference type="ARBA" id="ARBA00022840"/>
    </source>
</evidence>
<sequence>MTKPRVVCLVGPTGVGKSAIALRLAGQFNGEIINADSRQVFKAFPIITAQPSQAEQSVLPHRLYGFLKTDARFSAGAWGEKALEHIEHTAFPVFVGGTGLYLRAFFDSIVDIPPIPDDILTRLTEACRIEGSLVLHRKLKEIDPAYAARIHENDRQRIVRALCVYEATGKTFSWWHSQTPPPRDADVLRIGLRLPLDTLTPLLARRIDLMLEAGALEEARSEYAVFPEGTLPGWSGIGCRELHLYLSGVLSLDAARELWIKNTRAYAKRQLTWFNADSRIQWFAPNEGKEILTLVSEWQQRKKD</sequence>
<organism evidence="14 15">
    <name type="scientific">Bilophila wadsworthia (strain 3_1_6)</name>
    <dbReference type="NCBI Taxonomy" id="563192"/>
    <lineage>
        <taxon>Bacteria</taxon>
        <taxon>Pseudomonadati</taxon>
        <taxon>Thermodesulfobacteriota</taxon>
        <taxon>Desulfovibrionia</taxon>
        <taxon>Desulfovibrionales</taxon>
        <taxon>Desulfovibrionaceae</taxon>
        <taxon>Bilophila</taxon>
    </lineage>
</organism>
<comment type="function">
    <text evidence="2 10 12">Catalyzes the transfer of a dimethylallyl group onto the adenine at position 37 in tRNAs that read codons beginning with uridine, leading to the formation of N6-(dimethylallyl)adenosine (i(6)A).</text>
</comment>
<dbReference type="Gene3D" id="1.10.20.140">
    <property type="match status" value="1"/>
</dbReference>
<dbReference type="GO" id="GO:0006400">
    <property type="term" value="P:tRNA modification"/>
    <property type="evidence" value="ECO:0007669"/>
    <property type="project" value="TreeGrafter"/>
</dbReference>
<evidence type="ECO:0000256" key="6">
    <source>
        <dbReference type="ARBA" id="ARBA00022741"/>
    </source>
</evidence>
<evidence type="ECO:0000256" key="2">
    <source>
        <dbReference type="ARBA" id="ARBA00003213"/>
    </source>
</evidence>
<dbReference type="GeneID" id="78087321"/>
<keyword evidence="15" id="KW-1185">Reference proteome</keyword>
<protein>
    <recommendedName>
        <fullName evidence="10">tRNA dimethylallyltransferase</fullName>
        <ecNumber evidence="10">2.5.1.75</ecNumber>
    </recommendedName>
    <alternativeName>
        <fullName evidence="10">Dimethylallyl diphosphate:tRNA dimethylallyltransferase</fullName>
        <shortName evidence="10">DMAPP:tRNA dimethylallyltransferase</shortName>
        <shortName evidence="10">DMATase</shortName>
    </alternativeName>
    <alternativeName>
        <fullName evidence="10">Isopentenyl-diphosphate:tRNA isopentenyltransferase</fullName>
        <shortName evidence="10">IPP transferase</shortName>
        <shortName evidence="10">IPPT</shortName>
        <shortName evidence="10">IPTase</shortName>
    </alternativeName>
</protein>
<dbReference type="InterPro" id="IPR027417">
    <property type="entry name" value="P-loop_NTPase"/>
</dbReference>
<keyword evidence="8 10" id="KW-0460">Magnesium</keyword>
<feature type="site" description="Interaction with substrate tRNA" evidence="10">
    <location>
        <position position="122"/>
    </location>
</feature>
<dbReference type="STRING" id="563192.HMPREF0179_01623"/>
<comment type="cofactor">
    <cofactor evidence="1 10">
        <name>Mg(2+)</name>
        <dbReference type="ChEBI" id="CHEBI:18420"/>
    </cofactor>
</comment>
<dbReference type="InterPro" id="IPR018022">
    <property type="entry name" value="IPT"/>
</dbReference>
<dbReference type="eggNOG" id="COG0324">
    <property type="taxonomic scope" value="Bacteria"/>
</dbReference>
<dbReference type="NCBIfam" id="TIGR00174">
    <property type="entry name" value="miaA"/>
    <property type="match status" value="1"/>
</dbReference>
<dbReference type="SUPFAM" id="SSF52540">
    <property type="entry name" value="P-loop containing nucleoside triphosphate hydrolases"/>
    <property type="match status" value="1"/>
</dbReference>
<dbReference type="InterPro" id="IPR039657">
    <property type="entry name" value="Dimethylallyltransferase"/>
</dbReference>
<feature type="region of interest" description="Interaction with substrate tRNA" evidence="10">
    <location>
        <begin position="156"/>
        <end position="160"/>
    </location>
</feature>
<dbReference type="EMBL" id="ADCP02000003">
    <property type="protein sequence ID" value="EFV44557.1"/>
    <property type="molecule type" value="Genomic_DNA"/>
</dbReference>
<reference evidence="14 15" key="1">
    <citation type="submission" date="2010-10" db="EMBL/GenBank/DDBJ databases">
        <authorList>
            <consortium name="The Broad Institute Genome Sequencing Platform"/>
            <person name="Ward D."/>
            <person name="Earl A."/>
            <person name="Feldgarden M."/>
            <person name="Young S.K."/>
            <person name="Gargeya S."/>
            <person name="Zeng Q."/>
            <person name="Alvarado L."/>
            <person name="Berlin A."/>
            <person name="Bochicchio J."/>
            <person name="Chapman S.B."/>
            <person name="Chen Z."/>
            <person name="Freedman E."/>
            <person name="Gellesch M."/>
            <person name="Goldberg J."/>
            <person name="Griggs A."/>
            <person name="Gujja S."/>
            <person name="Heilman E."/>
            <person name="Heiman D."/>
            <person name="Howarth C."/>
            <person name="Mehta T."/>
            <person name="Neiman D."/>
            <person name="Pearson M."/>
            <person name="Roberts A."/>
            <person name="Saif S."/>
            <person name="Shea T."/>
            <person name="Shenoy N."/>
            <person name="Sisk P."/>
            <person name="Stolte C."/>
            <person name="Sykes S."/>
            <person name="White J."/>
            <person name="Yandava C."/>
            <person name="Allen-Vercoe E."/>
            <person name="Sibley C."/>
            <person name="Ambrose C.E."/>
            <person name="Strauss J."/>
            <person name="Daigneault M."/>
            <person name="Haas B."/>
            <person name="Nusbaum C."/>
            <person name="Birren B."/>
        </authorList>
    </citation>
    <scope>NUCLEOTIDE SEQUENCE [LARGE SCALE GENOMIC DNA]</scope>
    <source>
        <strain evidence="14 15">3_1_6</strain>
    </source>
</reference>
<feature type="site" description="Interaction with substrate tRNA" evidence="10">
    <location>
        <position position="98"/>
    </location>
</feature>
<dbReference type="HAMAP" id="MF_00185">
    <property type="entry name" value="IPP_trans"/>
    <property type="match status" value="1"/>
</dbReference>
<feature type="binding site" evidence="10">
    <location>
        <begin position="11"/>
        <end position="18"/>
    </location>
    <ligand>
        <name>ATP</name>
        <dbReference type="ChEBI" id="CHEBI:30616"/>
    </ligand>
</feature>
<evidence type="ECO:0000256" key="5">
    <source>
        <dbReference type="ARBA" id="ARBA00022694"/>
    </source>
</evidence>
<dbReference type="Pfam" id="PF01715">
    <property type="entry name" value="IPPT"/>
    <property type="match status" value="1"/>
</dbReference>
<evidence type="ECO:0000256" key="1">
    <source>
        <dbReference type="ARBA" id="ARBA00001946"/>
    </source>
</evidence>
<dbReference type="PANTHER" id="PTHR11088:SF60">
    <property type="entry name" value="TRNA DIMETHYLALLYLTRANSFERASE"/>
    <property type="match status" value="1"/>
</dbReference>
<dbReference type="GO" id="GO:0052381">
    <property type="term" value="F:tRNA dimethylallyltransferase activity"/>
    <property type="evidence" value="ECO:0007669"/>
    <property type="project" value="UniProtKB-UniRule"/>
</dbReference>
<dbReference type="EC" id="2.5.1.75" evidence="10"/>
<evidence type="ECO:0000256" key="10">
    <source>
        <dbReference type="HAMAP-Rule" id="MF_00185"/>
    </source>
</evidence>
<keyword evidence="4 10" id="KW-0808">Transferase</keyword>
<gene>
    <name evidence="10" type="primary">miaA</name>
    <name evidence="14" type="ORF">HMPREF0179_01623</name>
</gene>
<dbReference type="AlphaFoldDB" id="E5Y610"/>
<dbReference type="Gene3D" id="3.40.50.300">
    <property type="entry name" value="P-loop containing nucleotide triphosphate hydrolases"/>
    <property type="match status" value="1"/>
</dbReference>
<comment type="caution">
    <text evidence="14">The sequence shown here is derived from an EMBL/GenBank/DDBJ whole genome shotgun (WGS) entry which is preliminary data.</text>
</comment>